<reference evidence="2 3" key="1">
    <citation type="journal article" date="2018" name="Front. Plant Sci.">
        <title>Red Clover (Trifolium pratense) and Zigzag Clover (T. medium) - A Picture of Genomic Similarities and Differences.</title>
        <authorList>
            <person name="Dluhosova J."/>
            <person name="Istvanek J."/>
            <person name="Nedelnik J."/>
            <person name="Repkova J."/>
        </authorList>
    </citation>
    <scope>NUCLEOTIDE SEQUENCE [LARGE SCALE GENOMIC DNA]</scope>
    <source>
        <strain evidence="3">cv. 10/8</strain>
        <tissue evidence="2">Leaf</tissue>
    </source>
</reference>
<protein>
    <submittedName>
        <fullName evidence="2">Uncharacterized protein</fullName>
    </submittedName>
</protein>
<dbReference type="AlphaFoldDB" id="A0A392U3B1"/>
<feature type="region of interest" description="Disordered" evidence="1">
    <location>
        <begin position="1"/>
        <end position="20"/>
    </location>
</feature>
<name>A0A392U3B1_9FABA</name>
<dbReference type="Proteomes" id="UP000265520">
    <property type="component" value="Unassembled WGS sequence"/>
</dbReference>
<feature type="compositionally biased region" description="Basic and acidic residues" evidence="1">
    <location>
        <begin position="38"/>
        <end position="49"/>
    </location>
</feature>
<evidence type="ECO:0000313" key="2">
    <source>
        <dbReference type="EMBL" id="MCI67237.1"/>
    </source>
</evidence>
<comment type="caution">
    <text evidence="2">The sequence shown here is derived from an EMBL/GenBank/DDBJ whole genome shotgun (WGS) entry which is preliminary data.</text>
</comment>
<dbReference type="EMBL" id="LXQA010712275">
    <property type="protein sequence ID" value="MCI67237.1"/>
    <property type="molecule type" value="Genomic_DNA"/>
</dbReference>
<feature type="region of interest" description="Disordered" evidence="1">
    <location>
        <begin position="33"/>
        <end position="67"/>
    </location>
</feature>
<proteinExistence type="predicted"/>
<keyword evidence="3" id="KW-1185">Reference proteome</keyword>
<feature type="compositionally biased region" description="Polar residues" evidence="1">
    <location>
        <begin position="50"/>
        <end position="59"/>
    </location>
</feature>
<feature type="non-terminal residue" evidence="2">
    <location>
        <position position="67"/>
    </location>
</feature>
<evidence type="ECO:0000256" key="1">
    <source>
        <dbReference type="SAM" id="MobiDB-lite"/>
    </source>
</evidence>
<accession>A0A392U3B1</accession>
<evidence type="ECO:0000313" key="3">
    <source>
        <dbReference type="Proteomes" id="UP000265520"/>
    </source>
</evidence>
<sequence length="67" mass="7452">MSKFENSSQMKDDDVPSLSQQLIEAVPLSIVPHLNSAMEEKHTKKREDSSQASKESSPSIVAKKPNR</sequence>
<organism evidence="2 3">
    <name type="scientific">Trifolium medium</name>
    <dbReference type="NCBI Taxonomy" id="97028"/>
    <lineage>
        <taxon>Eukaryota</taxon>
        <taxon>Viridiplantae</taxon>
        <taxon>Streptophyta</taxon>
        <taxon>Embryophyta</taxon>
        <taxon>Tracheophyta</taxon>
        <taxon>Spermatophyta</taxon>
        <taxon>Magnoliopsida</taxon>
        <taxon>eudicotyledons</taxon>
        <taxon>Gunneridae</taxon>
        <taxon>Pentapetalae</taxon>
        <taxon>rosids</taxon>
        <taxon>fabids</taxon>
        <taxon>Fabales</taxon>
        <taxon>Fabaceae</taxon>
        <taxon>Papilionoideae</taxon>
        <taxon>50 kb inversion clade</taxon>
        <taxon>NPAAA clade</taxon>
        <taxon>Hologalegina</taxon>
        <taxon>IRL clade</taxon>
        <taxon>Trifolieae</taxon>
        <taxon>Trifolium</taxon>
    </lineage>
</organism>